<evidence type="ECO:0000256" key="5">
    <source>
        <dbReference type="SAM" id="MobiDB-lite"/>
    </source>
</evidence>
<protein>
    <submittedName>
        <fullName evidence="8">Uncharacterized protein</fullName>
    </submittedName>
</protein>
<dbReference type="FunFam" id="2.10.110.10:FF:000075">
    <property type="entry name" value="Actin-binding lim protein 1"/>
    <property type="match status" value="1"/>
</dbReference>
<keyword evidence="9" id="KW-1185">Reference proteome</keyword>
<dbReference type="Gene3D" id="2.10.110.10">
    <property type="entry name" value="Cysteine Rich Protein"/>
    <property type="match status" value="4"/>
</dbReference>
<dbReference type="CDD" id="cd09329">
    <property type="entry name" value="LIM3_abLIM"/>
    <property type="match status" value="1"/>
</dbReference>
<reference evidence="8" key="1">
    <citation type="submission" date="2020-11" db="EMBL/GenBank/DDBJ databases">
        <authorList>
            <person name="Tran Van P."/>
        </authorList>
    </citation>
    <scope>NUCLEOTIDE SEQUENCE</scope>
</reference>
<dbReference type="FunFam" id="2.10.110.10:FF:000003">
    <property type="entry name" value="actin-binding LIM protein 1 isoform X1"/>
    <property type="match status" value="1"/>
</dbReference>
<dbReference type="GO" id="GO:0046872">
    <property type="term" value="F:metal ion binding"/>
    <property type="evidence" value="ECO:0007669"/>
    <property type="project" value="UniProtKB-KW"/>
</dbReference>
<evidence type="ECO:0000313" key="8">
    <source>
        <dbReference type="EMBL" id="CAD7639727.1"/>
    </source>
</evidence>
<dbReference type="PROSITE" id="PS00478">
    <property type="entry name" value="LIM_DOMAIN_1"/>
    <property type="match status" value="3"/>
</dbReference>
<evidence type="ECO:0000259" key="7">
    <source>
        <dbReference type="PROSITE" id="PS51089"/>
    </source>
</evidence>
<dbReference type="GO" id="GO:0007010">
    <property type="term" value="P:cytoskeleton organization"/>
    <property type="evidence" value="ECO:0007669"/>
    <property type="project" value="InterPro"/>
</dbReference>
<dbReference type="GO" id="GO:0030032">
    <property type="term" value="P:lamellipodium assembly"/>
    <property type="evidence" value="ECO:0007669"/>
    <property type="project" value="TreeGrafter"/>
</dbReference>
<dbReference type="PANTHER" id="PTHR24213">
    <property type="entry name" value="ACTIN-BINDING LIM PROTEIN"/>
    <property type="match status" value="1"/>
</dbReference>
<dbReference type="Proteomes" id="UP000728032">
    <property type="component" value="Unassembled WGS sequence"/>
</dbReference>
<keyword evidence="1 4" id="KW-0479">Metal-binding</keyword>
<proteinExistence type="predicted"/>
<keyword evidence="2 4" id="KW-0862">Zinc</keyword>
<dbReference type="PROSITE" id="PS51089">
    <property type="entry name" value="HP"/>
    <property type="match status" value="1"/>
</dbReference>
<evidence type="ECO:0000256" key="1">
    <source>
        <dbReference type="ARBA" id="ARBA00022723"/>
    </source>
</evidence>
<accession>A0A7R9QBT0</accession>
<dbReference type="SMART" id="SM00132">
    <property type="entry name" value="LIM"/>
    <property type="match status" value="4"/>
</dbReference>
<dbReference type="InterPro" id="IPR001781">
    <property type="entry name" value="Znf_LIM"/>
</dbReference>
<dbReference type="InterPro" id="IPR051618">
    <property type="entry name" value="Actin-binding_LIM"/>
</dbReference>
<dbReference type="Pfam" id="PF02209">
    <property type="entry name" value="VHP"/>
    <property type="match status" value="1"/>
</dbReference>
<dbReference type="Gene3D" id="1.10.950.10">
    <property type="entry name" value="Villin headpiece domain"/>
    <property type="match status" value="1"/>
</dbReference>
<sequence length="737" mass="84179">MGKVLCESCCKKCSGNVLRVGKTYFHIDCFKCHECHSSLATGGFFSRTSNSVQHYYCTLCYQKSFGTKCSACHQFVEGEVVTALGNTYHQNCFRCSRCQQAFPTGDKVTWNGKECLCAKCVQIPVVSSHTPDGFGPKCNACEEEINEGQALIALDKQWHIWCFKCEACKAVLHGEYMSKDGKVYCEKDYQKLFGIKCNHCERYITGKVLQAGENHFHPTCARCTKCGDTFGDGEEMFMQGGAIWHPRCGPGPDGKMEVDGPLDGQYYPQTYSPSLSSSLSRSVSPYDSVHKQLGRSSPTLIADKESMFNDLSRVYTYSYLAAEPTQGYLKRPLEPRPPKSPQFHRPPESFGRRRVYTKSLPKQGMQALVDNLQTGQPRPKSPAMNNEEPIELAHYPGAQKPKPSDIPRIERDDFPAPPFPYTDPERIRRYSGNSRDADIQEGEFEDELDQTNGDPQLKKEEKELSKIATGIGKVFLKTVHEREKLMAWKKSHIDPRKASRTPSAKTELPARLRYENPVNASPSRDMDRPKPWEDDEIDRGSAFRSSYIGRPYISPINYNVISSLRNVPRPGYLQHKSSTLPPRDSHMNGSGSPFTDRMIEKTQSIEFSSGKSDISMLSEQHDKSGRNYINHSISGTFRTTPFSDGFGGYRYASYSPHLRRSMPNVNFHLHSNEPPRQYPYHLLVTHNYRLPPDVDRCHLERHLQNSEFEQLFHMNRIDFYRMPEWKRNEMKRRVKLF</sequence>
<dbReference type="Pfam" id="PF00412">
    <property type="entry name" value="LIM"/>
    <property type="match status" value="4"/>
</dbReference>
<feature type="domain" description="LIM zinc-binding" evidence="6">
    <location>
        <begin position="136"/>
        <end position="195"/>
    </location>
</feature>
<dbReference type="CDD" id="cd09330">
    <property type="entry name" value="LIM4_abLIM"/>
    <property type="match status" value="1"/>
</dbReference>
<dbReference type="SUPFAM" id="SSF47050">
    <property type="entry name" value="VHP, Villin headpiece domain"/>
    <property type="match status" value="1"/>
</dbReference>
<name>A0A7R9QBT0_9ACAR</name>
<dbReference type="PANTHER" id="PTHR24213:SF9">
    <property type="entry name" value="UNCOORDINATED 115A, ISOFORM B-RELATED"/>
    <property type="match status" value="1"/>
</dbReference>
<keyword evidence="3 4" id="KW-0440">LIM domain</keyword>
<evidence type="ECO:0000313" key="9">
    <source>
        <dbReference type="Proteomes" id="UP000728032"/>
    </source>
</evidence>
<dbReference type="SMART" id="SM00153">
    <property type="entry name" value="VHP"/>
    <property type="match status" value="1"/>
</dbReference>
<dbReference type="InterPro" id="IPR003128">
    <property type="entry name" value="Villin_headpiece"/>
</dbReference>
<gene>
    <name evidence="8" type="ORF">ONB1V03_LOCUS2163</name>
</gene>
<dbReference type="SUPFAM" id="SSF57716">
    <property type="entry name" value="Glucocorticoid receptor-like (DNA-binding domain)"/>
    <property type="match status" value="5"/>
</dbReference>
<feature type="compositionally biased region" description="Basic and acidic residues" evidence="5">
    <location>
        <begin position="402"/>
        <end position="414"/>
    </location>
</feature>
<dbReference type="CDD" id="cd09328">
    <property type="entry name" value="LIM2_abLIM"/>
    <property type="match status" value="1"/>
</dbReference>
<evidence type="ECO:0000256" key="3">
    <source>
        <dbReference type="ARBA" id="ARBA00023038"/>
    </source>
</evidence>
<dbReference type="OrthoDB" id="1746725at2759"/>
<organism evidence="8">
    <name type="scientific">Oppiella nova</name>
    <dbReference type="NCBI Taxonomy" id="334625"/>
    <lineage>
        <taxon>Eukaryota</taxon>
        <taxon>Metazoa</taxon>
        <taxon>Ecdysozoa</taxon>
        <taxon>Arthropoda</taxon>
        <taxon>Chelicerata</taxon>
        <taxon>Arachnida</taxon>
        <taxon>Acari</taxon>
        <taxon>Acariformes</taxon>
        <taxon>Sarcoptiformes</taxon>
        <taxon>Oribatida</taxon>
        <taxon>Brachypylina</taxon>
        <taxon>Oppioidea</taxon>
        <taxon>Oppiidae</taxon>
        <taxon>Oppiella</taxon>
    </lineage>
</organism>
<feature type="region of interest" description="Disordered" evidence="5">
    <location>
        <begin position="395"/>
        <end position="456"/>
    </location>
</feature>
<evidence type="ECO:0000256" key="4">
    <source>
        <dbReference type="PROSITE-ProRule" id="PRU00125"/>
    </source>
</evidence>
<dbReference type="PROSITE" id="PS50023">
    <property type="entry name" value="LIM_DOMAIN_2"/>
    <property type="match status" value="3"/>
</dbReference>
<dbReference type="AlphaFoldDB" id="A0A7R9QBT0"/>
<evidence type="ECO:0000256" key="2">
    <source>
        <dbReference type="ARBA" id="ARBA00022833"/>
    </source>
</evidence>
<evidence type="ECO:0000259" key="6">
    <source>
        <dbReference type="PROSITE" id="PS50023"/>
    </source>
</evidence>
<feature type="region of interest" description="Disordered" evidence="5">
    <location>
        <begin position="517"/>
        <end position="537"/>
    </location>
</feature>
<dbReference type="GO" id="GO:0015629">
    <property type="term" value="C:actin cytoskeleton"/>
    <property type="evidence" value="ECO:0007669"/>
    <property type="project" value="TreeGrafter"/>
</dbReference>
<feature type="domain" description="LIM zinc-binding" evidence="6">
    <location>
        <begin position="4"/>
        <end position="66"/>
    </location>
</feature>
<dbReference type="EMBL" id="CAJPVJ010000467">
    <property type="protein sequence ID" value="CAG2162571.1"/>
    <property type="molecule type" value="Genomic_DNA"/>
</dbReference>
<dbReference type="EMBL" id="OC915292">
    <property type="protein sequence ID" value="CAD7639727.1"/>
    <property type="molecule type" value="Genomic_DNA"/>
</dbReference>
<feature type="domain" description="HP" evidence="7">
    <location>
        <begin position="672"/>
        <end position="737"/>
    </location>
</feature>
<feature type="domain" description="LIM zinc-binding" evidence="6">
    <location>
        <begin position="67"/>
        <end position="127"/>
    </location>
</feature>
<feature type="region of interest" description="Disordered" evidence="5">
    <location>
        <begin position="328"/>
        <end position="351"/>
    </location>
</feature>
<dbReference type="FunFam" id="2.10.110.10:FF:000055">
    <property type="entry name" value="Actin binding LIM protein 1"/>
    <property type="match status" value="1"/>
</dbReference>
<dbReference type="GO" id="GO:0051015">
    <property type="term" value="F:actin filament binding"/>
    <property type="evidence" value="ECO:0007669"/>
    <property type="project" value="TreeGrafter"/>
</dbReference>
<feature type="compositionally biased region" description="Acidic residues" evidence="5">
    <location>
        <begin position="439"/>
        <end position="449"/>
    </location>
</feature>
<dbReference type="InterPro" id="IPR036886">
    <property type="entry name" value="Villin_headpiece_dom_sf"/>
</dbReference>